<evidence type="ECO:0000256" key="1">
    <source>
        <dbReference type="ARBA" id="ARBA00022729"/>
    </source>
</evidence>
<dbReference type="SUPFAM" id="SSF56925">
    <property type="entry name" value="OMPA-like"/>
    <property type="match status" value="1"/>
</dbReference>
<dbReference type="RefSeq" id="WP_188073780.1">
    <property type="nucleotide sequence ID" value="NZ_BSPS01000042.1"/>
</dbReference>
<dbReference type="Pfam" id="PF13505">
    <property type="entry name" value="OMP_b-brl"/>
    <property type="match status" value="1"/>
</dbReference>
<evidence type="ECO:0000313" key="5">
    <source>
        <dbReference type="Proteomes" id="UP000571950"/>
    </source>
</evidence>
<sequence length="175" mass="18236">MKSVVFAAAVSAAVVVAAPACARDFNGGYAGVALALDNFQTSGDFEGLGFSGVGASGFAGYDVPVSTNMFVGVEGNIDVHSADLQDVLDAKWGWGVSARLGGKLNDSTGLYARVGYARAKIGDDVDSFWLDGVRYGAGLETRVTDSLSLRAEFSQINYEDNLINNQGTIGVVFGF</sequence>
<name>A0A7W6BP37_9SPHN</name>
<keyword evidence="5" id="KW-1185">Reference proteome</keyword>
<accession>A0A7W6BP37</accession>
<evidence type="ECO:0000259" key="3">
    <source>
        <dbReference type="Pfam" id="PF13505"/>
    </source>
</evidence>
<dbReference type="InterPro" id="IPR027385">
    <property type="entry name" value="Beta-barrel_OMP"/>
</dbReference>
<dbReference type="AlphaFoldDB" id="A0A7W6BP37"/>
<organism evidence="4 5">
    <name type="scientific">Sphingobium jiangsuense</name>
    <dbReference type="NCBI Taxonomy" id="870476"/>
    <lineage>
        <taxon>Bacteria</taxon>
        <taxon>Pseudomonadati</taxon>
        <taxon>Pseudomonadota</taxon>
        <taxon>Alphaproteobacteria</taxon>
        <taxon>Sphingomonadales</taxon>
        <taxon>Sphingomonadaceae</taxon>
        <taxon>Sphingobium</taxon>
    </lineage>
</organism>
<comment type="caution">
    <text evidence="4">The sequence shown here is derived from an EMBL/GenBank/DDBJ whole genome shotgun (WGS) entry which is preliminary data.</text>
</comment>
<dbReference type="Proteomes" id="UP000571950">
    <property type="component" value="Unassembled WGS sequence"/>
</dbReference>
<protein>
    <submittedName>
        <fullName evidence="4">Outer membrane immunogenic protein</fullName>
    </submittedName>
</protein>
<gene>
    <name evidence="4" type="ORF">GGR43_004250</name>
</gene>
<evidence type="ECO:0000256" key="2">
    <source>
        <dbReference type="SAM" id="SignalP"/>
    </source>
</evidence>
<feature type="signal peptide" evidence="2">
    <location>
        <begin position="1"/>
        <end position="22"/>
    </location>
</feature>
<dbReference type="Gene3D" id="2.40.160.20">
    <property type="match status" value="1"/>
</dbReference>
<feature type="chain" id="PRO_5030975937" evidence="2">
    <location>
        <begin position="23"/>
        <end position="175"/>
    </location>
</feature>
<dbReference type="EMBL" id="JACIDT010000025">
    <property type="protein sequence ID" value="MBB3928506.1"/>
    <property type="molecule type" value="Genomic_DNA"/>
</dbReference>
<keyword evidence="1 2" id="KW-0732">Signal</keyword>
<dbReference type="InterPro" id="IPR011250">
    <property type="entry name" value="OMP/PagP_B-barrel"/>
</dbReference>
<feature type="domain" description="Outer membrane protein beta-barrel" evidence="3">
    <location>
        <begin position="9"/>
        <end position="175"/>
    </location>
</feature>
<proteinExistence type="predicted"/>
<reference evidence="4 5" key="1">
    <citation type="submission" date="2020-08" db="EMBL/GenBank/DDBJ databases">
        <title>Genomic Encyclopedia of Type Strains, Phase IV (KMG-IV): sequencing the most valuable type-strain genomes for metagenomic binning, comparative biology and taxonomic classification.</title>
        <authorList>
            <person name="Goeker M."/>
        </authorList>
    </citation>
    <scope>NUCLEOTIDE SEQUENCE [LARGE SCALE GENOMIC DNA]</scope>
    <source>
        <strain evidence="4 5">DSM 26189</strain>
    </source>
</reference>
<evidence type="ECO:0000313" key="4">
    <source>
        <dbReference type="EMBL" id="MBB3928506.1"/>
    </source>
</evidence>